<gene>
    <name evidence="11" type="primary">ehuC</name>
    <name evidence="11" type="ORF">DOZ80_02730</name>
</gene>
<evidence type="ECO:0000256" key="5">
    <source>
        <dbReference type="ARBA" id="ARBA00022692"/>
    </source>
</evidence>
<comment type="subcellular location">
    <subcellularLocation>
        <location evidence="1">Cell inner membrane</location>
        <topology evidence="1">Multi-pass membrane protein</topology>
    </subcellularLocation>
    <subcellularLocation>
        <location evidence="9">Cell membrane</location>
        <topology evidence="9">Multi-pass membrane protein</topology>
    </subcellularLocation>
</comment>
<dbReference type="InterPro" id="IPR010065">
    <property type="entry name" value="AA_ABC_transptr_permease_3TM"/>
</dbReference>
<dbReference type="InterPro" id="IPR000515">
    <property type="entry name" value="MetI-like"/>
</dbReference>
<evidence type="ECO:0000313" key="12">
    <source>
        <dbReference type="Proteomes" id="UP000249493"/>
    </source>
</evidence>
<dbReference type="AlphaFoldDB" id="A0A327NCK0"/>
<dbReference type="Gene3D" id="1.10.3720.10">
    <property type="entry name" value="MetI-like"/>
    <property type="match status" value="1"/>
</dbReference>
<reference evidence="11 12" key="1">
    <citation type="submission" date="2018-06" db="EMBL/GenBank/DDBJ databases">
        <authorList>
            <person name="Zhirakovskaya E."/>
        </authorList>
    </citation>
    <scope>NUCLEOTIDE SEQUENCE [LARGE SCALE GENOMIC DNA]</scope>
    <source>
        <strain evidence="11 12">LY3</strain>
    </source>
</reference>
<feature type="transmembrane region" description="Helical" evidence="9">
    <location>
        <begin position="87"/>
        <end position="110"/>
    </location>
</feature>
<keyword evidence="4" id="KW-1003">Cell membrane</keyword>
<accession>A0A327NCK0</accession>
<dbReference type="NCBIfam" id="TIGR03004">
    <property type="entry name" value="ectoine_ehuC"/>
    <property type="match status" value="1"/>
</dbReference>
<feature type="transmembrane region" description="Helical" evidence="9">
    <location>
        <begin position="185"/>
        <end position="206"/>
    </location>
</feature>
<keyword evidence="8 9" id="KW-0472">Membrane</keyword>
<evidence type="ECO:0000313" key="11">
    <source>
        <dbReference type="EMBL" id="RAI72473.1"/>
    </source>
</evidence>
<evidence type="ECO:0000256" key="2">
    <source>
        <dbReference type="ARBA" id="ARBA00010072"/>
    </source>
</evidence>
<dbReference type="PANTHER" id="PTHR30614:SF0">
    <property type="entry name" value="L-CYSTINE TRANSPORT SYSTEM PERMEASE PROTEIN TCYL"/>
    <property type="match status" value="1"/>
</dbReference>
<dbReference type="NCBIfam" id="TIGR01726">
    <property type="entry name" value="HEQRo_perm_3TM"/>
    <property type="match status" value="1"/>
</dbReference>
<dbReference type="InterPro" id="IPR035906">
    <property type="entry name" value="MetI-like_sf"/>
</dbReference>
<feature type="transmembrane region" description="Helical" evidence="9">
    <location>
        <begin position="12"/>
        <end position="39"/>
    </location>
</feature>
<evidence type="ECO:0000256" key="9">
    <source>
        <dbReference type="RuleBase" id="RU363032"/>
    </source>
</evidence>
<keyword evidence="3 9" id="KW-0813">Transport</keyword>
<dbReference type="SUPFAM" id="SSF161098">
    <property type="entry name" value="MetI-like"/>
    <property type="match status" value="1"/>
</dbReference>
<dbReference type="Proteomes" id="UP000249493">
    <property type="component" value="Unassembled WGS sequence"/>
</dbReference>
<evidence type="ECO:0000256" key="7">
    <source>
        <dbReference type="ARBA" id="ARBA00022989"/>
    </source>
</evidence>
<dbReference type="GO" id="GO:0022857">
    <property type="term" value="F:transmembrane transporter activity"/>
    <property type="evidence" value="ECO:0007669"/>
    <property type="project" value="InterPro"/>
</dbReference>
<evidence type="ECO:0000256" key="6">
    <source>
        <dbReference type="ARBA" id="ARBA00022970"/>
    </source>
</evidence>
<organism evidence="11 12">
    <name type="scientific">Pseudomonas fluorescens</name>
    <dbReference type="NCBI Taxonomy" id="294"/>
    <lineage>
        <taxon>Bacteria</taxon>
        <taxon>Pseudomonadati</taxon>
        <taxon>Pseudomonadota</taxon>
        <taxon>Gammaproteobacteria</taxon>
        <taxon>Pseudomonadales</taxon>
        <taxon>Pseudomonadaceae</taxon>
        <taxon>Pseudomonas</taxon>
    </lineage>
</organism>
<dbReference type="InterPro" id="IPR014342">
    <property type="entry name" value="Ectoine_EhuC"/>
</dbReference>
<comment type="caution">
    <text evidence="11">The sequence shown here is derived from an EMBL/GenBank/DDBJ whole genome shotgun (WGS) entry which is preliminary data.</text>
</comment>
<dbReference type="PROSITE" id="PS50928">
    <property type="entry name" value="ABC_TM1"/>
    <property type="match status" value="1"/>
</dbReference>
<dbReference type="EMBL" id="QLIN01000001">
    <property type="protein sequence ID" value="RAI72473.1"/>
    <property type="molecule type" value="Genomic_DNA"/>
</dbReference>
<feature type="domain" description="ABC transmembrane type-1" evidence="10">
    <location>
        <begin position="18"/>
        <end position="207"/>
    </location>
</feature>
<feature type="transmembrane region" description="Helical" evidence="9">
    <location>
        <begin position="60"/>
        <end position="81"/>
    </location>
</feature>
<dbReference type="GO" id="GO:0006865">
    <property type="term" value="P:amino acid transport"/>
    <property type="evidence" value="ECO:0007669"/>
    <property type="project" value="UniProtKB-KW"/>
</dbReference>
<keyword evidence="6" id="KW-0029">Amino-acid transport</keyword>
<feature type="transmembrane region" description="Helical" evidence="9">
    <location>
        <begin position="131"/>
        <end position="153"/>
    </location>
</feature>
<evidence type="ECO:0000256" key="3">
    <source>
        <dbReference type="ARBA" id="ARBA00022448"/>
    </source>
</evidence>
<proteinExistence type="inferred from homology"/>
<keyword evidence="5 9" id="KW-0812">Transmembrane</keyword>
<evidence type="ECO:0000256" key="1">
    <source>
        <dbReference type="ARBA" id="ARBA00004429"/>
    </source>
</evidence>
<name>A0A327NCK0_PSEFL</name>
<sequence length="221" mass="23896">MSNLETSVSYGWIILQGASATLQLTILSLITALVMAFIAGVSLTSENVFVRGLARTYVEVFRGTSAFVQLFVAFYVLPLVGIELSPIMAGVLALGLNGGSYAAEVVRSAIEAIGKDQRETTIALNLTKAQAMLWVILPQGIALMLPSFGNLAIEILKGTALVSLIAVPELTTQAQMVRSQTGETAYPFILLLITYLVIASLIMFLVRRLERHYRNRLSTAS</sequence>
<evidence type="ECO:0000259" key="10">
    <source>
        <dbReference type="PROSITE" id="PS50928"/>
    </source>
</evidence>
<dbReference type="PANTHER" id="PTHR30614">
    <property type="entry name" value="MEMBRANE COMPONENT OF AMINO ACID ABC TRANSPORTER"/>
    <property type="match status" value="1"/>
</dbReference>
<protein>
    <submittedName>
        <fullName evidence="11">Ectoine/hydroxyectoine ABC transporter permease subunit EhuC</fullName>
    </submittedName>
</protein>
<dbReference type="Pfam" id="PF00528">
    <property type="entry name" value="BPD_transp_1"/>
    <property type="match status" value="1"/>
</dbReference>
<dbReference type="InterPro" id="IPR043429">
    <property type="entry name" value="ArtM/GltK/GlnP/TcyL/YhdX-like"/>
</dbReference>
<evidence type="ECO:0000256" key="8">
    <source>
        <dbReference type="ARBA" id="ARBA00023136"/>
    </source>
</evidence>
<evidence type="ECO:0000256" key="4">
    <source>
        <dbReference type="ARBA" id="ARBA00022475"/>
    </source>
</evidence>
<comment type="similarity">
    <text evidence="2">Belongs to the binding-protein-dependent transport system permease family. HisMQ subfamily.</text>
</comment>
<dbReference type="GO" id="GO:0043190">
    <property type="term" value="C:ATP-binding cassette (ABC) transporter complex"/>
    <property type="evidence" value="ECO:0007669"/>
    <property type="project" value="InterPro"/>
</dbReference>
<keyword evidence="7 9" id="KW-1133">Transmembrane helix</keyword>
<dbReference type="RefSeq" id="WP_111280042.1">
    <property type="nucleotide sequence ID" value="NZ_QLIN01000001.1"/>
</dbReference>